<evidence type="ECO:0000256" key="6">
    <source>
        <dbReference type="ARBA" id="ARBA00023316"/>
    </source>
</evidence>
<evidence type="ECO:0000256" key="5">
    <source>
        <dbReference type="ARBA" id="ARBA00022984"/>
    </source>
</evidence>
<feature type="domain" description="Peptidase S11 D-alanyl-D-alanine carboxypeptidase A N-terminal" evidence="11">
    <location>
        <begin position="35"/>
        <end position="252"/>
    </location>
</feature>
<feature type="signal peptide" evidence="10">
    <location>
        <begin position="1"/>
        <end position="31"/>
    </location>
</feature>
<sequence length="430" mass="45984">MTRLRAAFRGLMTIVLTLVATGLFLAAPGFAAPHAEFVMDARTGEVLRADNADSRLHPASTTKMMTLYIAFEAVRLGEITLDTEVRISHNAAATPYAIGFRAGSRIPLRYLLRSAAVRSSNDGATAIAEAISGSVEAFAARMNRTAAALGMTNSTFRNPHGLTQSGHLASARDMSILGRRLFYDYPQYYNLFGRTSTDIGIKTVRSTNRRVLNEYRGADGIKTGFTNAAGFNLVSSADRGGVRIIATVFGGRSSRDRDKRIMELLDLGFARAPARVTERRPELPRYNNATIVGATAPASSMRPVMRGRLGGDLYASASAPSDVAPSSAAVVPTPRPAFEEPAPIVVTRAASGTAVYGIALARQGTRSAADKLLLRAALQELDTLDQALRQVNRVSGGFAPAFVGLSERDALRACTRLRARDVECDVVMGG</sequence>
<reference evidence="12 13" key="1">
    <citation type="submission" date="2015-09" db="EMBL/GenBank/DDBJ databases">
        <authorList>
            <person name="Jackson K.R."/>
            <person name="Lunt B.L."/>
            <person name="Fisher J.N.B."/>
            <person name="Gardner A.V."/>
            <person name="Bailey M.E."/>
            <person name="Deus L.M."/>
            <person name="Earl A.S."/>
            <person name="Gibby P.D."/>
            <person name="Hartmann K.A."/>
            <person name="Liu J.E."/>
            <person name="Manci A.M."/>
            <person name="Nielsen D.A."/>
            <person name="Solomon M.B."/>
            <person name="Breakwell D.P."/>
            <person name="Burnett S.H."/>
            <person name="Grose J.H."/>
        </authorList>
    </citation>
    <scope>NUCLEOTIDE SEQUENCE [LARGE SCALE GENOMIC DNA]</scope>
    <source>
        <strain evidence="12 13">CECT 7799</strain>
    </source>
</reference>
<comment type="similarity">
    <text evidence="1 9">Belongs to the peptidase S11 family.</text>
</comment>
<dbReference type="AlphaFoldDB" id="A0A0M7B9C1"/>
<feature type="active site" description="Proton acceptor" evidence="7">
    <location>
        <position position="63"/>
    </location>
</feature>
<dbReference type="GO" id="GO:0008360">
    <property type="term" value="P:regulation of cell shape"/>
    <property type="evidence" value="ECO:0007669"/>
    <property type="project" value="UniProtKB-KW"/>
</dbReference>
<evidence type="ECO:0000313" key="13">
    <source>
        <dbReference type="Proteomes" id="UP000049455"/>
    </source>
</evidence>
<dbReference type="GO" id="GO:0006508">
    <property type="term" value="P:proteolysis"/>
    <property type="evidence" value="ECO:0007669"/>
    <property type="project" value="InterPro"/>
</dbReference>
<keyword evidence="12" id="KW-0645">Protease</keyword>
<dbReference type="RefSeq" id="WP_245624825.1">
    <property type="nucleotide sequence ID" value="NZ_CYPR01000085.1"/>
</dbReference>
<gene>
    <name evidence="12" type="primary">dacF</name>
    <name evidence="12" type="ORF">JSE7799_01375</name>
</gene>
<dbReference type="InterPro" id="IPR012338">
    <property type="entry name" value="Beta-lactam/transpept-like"/>
</dbReference>
<dbReference type="STRING" id="313367.JSE7799_01375"/>
<evidence type="ECO:0000256" key="2">
    <source>
        <dbReference type="ARBA" id="ARBA00022729"/>
    </source>
</evidence>
<keyword evidence="12" id="KW-0121">Carboxypeptidase</keyword>
<evidence type="ECO:0000256" key="1">
    <source>
        <dbReference type="ARBA" id="ARBA00007164"/>
    </source>
</evidence>
<evidence type="ECO:0000256" key="9">
    <source>
        <dbReference type="RuleBase" id="RU004016"/>
    </source>
</evidence>
<dbReference type="GO" id="GO:0009002">
    <property type="term" value="F:serine-type D-Ala-D-Ala carboxypeptidase activity"/>
    <property type="evidence" value="ECO:0007669"/>
    <property type="project" value="UniProtKB-EC"/>
</dbReference>
<name>A0A0M7B9C1_9RHOB</name>
<dbReference type="EMBL" id="CYPR01000085">
    <property type="protein sequence ID" value="CUH38201.1"/>
    <property type="molecule type" value="Genomic_DNA"/>
</dbReference>
<dbReference type="PANTHER" id="PTHR21581">
    <property type="entry name" value="D-ALANYL-D-ALANINE CARBOXYPEPTIDASE"/>
    <property type="match status" value="1"/>
</dbReference>
<dbReference type="InterPro" id="IPR018044">
    <property type="entry name" value="Peptidase_S11"/>
</dbReference>
<dbReference type="GO" id="GO:0071555">
    <property type="term" value="P:cell wall organization"/>
    <property type="evidence" value="ECO:0007669"/>
    <property type="project" value="UniProtKB-KW"/>
</dbReference>
<keyword evidence="6" id="KW-0961">Cell wall biogenesis/degradation</keyword>
<evidence type="ECO:0000256" key="4">
    <source>
        <dbReference type="ARBA" id="ARBA00022960"/>
    </source>
</evidence>
<dbReference type="EC" id="3.4.16.4" evidence="12"/>
<keyword evidence="5" id="KW-0573">Peptidoglycan synthesis</keyword>
<evidence type="ECO:0000256" key="8">
    <source>
        <dbReference type="PIRSR" id="PIRSR618044-2"/>
    </source>
</evidence>
<evidence type="ECO:0000256" key="10">
    <source>
        <dbReference type="SAM" id="SignalP"/>
    </source>
</evidence>
<accession>A0A0M7B9C1</accession>
<evidence type="ECO:0000313" key="12">
    <source>
        <dbReference type="EMBL" id="CUH38201.1"/>
    </source>
</evidence>
<keyword evidence="4" id="KW-0133">Cell shape</keyword>
<feature type="active site" evidence="7">
    <location>
        <position position="119"/>
    </location>
</feature>
<protein>
    <submittedName>
        <fullName evidence="12">D-alanyl-D-alanine carboxypeptidase DacF</fullName>
        <ecNumber evidence="12">3.4.16.4</ecNumber>
    </submittedName>
</protein>
<feature type="chain" id="PRO_5005810172" evidence="10">
    <location>
        <begin position="32"/>
        <end position="430"/>
    </location>
</feature>
<dbReference type="PRINTS" id="PR00725">
    <property type="entry name" value="DADACBPTASE1"/>
</dbReference>
<dbReference type="SUPFAM" id="SSF56601">
    <property type="entry name" value="beta-lactamase/transpeptidase-like"/>
    <property type="match status" value="1"/>
</dbReference>
<dbReference type="Pfam" id="PF00768">
    <property type="entry name" value="Peptidase_S11"/>
    <property type="match status" value="1"/>
</dbReference>
<dbReference type="InterPro" id="IPR001967">
    <property type="entry name" value="Peptidase_S11_N"/>
</dbReference>
<keyword evidence="13" id="KW-1185">Reference proteome</keyword>
<feature type="binding site" evidence="8">
    <location>
        <position position="222"/>
    </location>
    <ligand>
        <name>substrate</name>
    </ligand>
</feature>
<dbReference type="PANTHER" id="PTHR21581:SF6">
    <property type="entry name" value="TRAFFICKING PROTEIN PARTICLE COMPLEX SUBUNIT 12"/>
    <property type="match status" value="1"/>
</dbReference>
<evidence type="ECO:0000259" key="11">
    <source>
        <dbReference type="Pfam" id="PF00768"/>
    </source>
</evidence>
<feature type="active site" description="Acyl-ester intermediate" evidence="7">
    <location>
        <position position="60"/>
    </location>
</feature>
<dbReference type="GO" id="GO:0009252">
    <property type="term" value="P:peptidoglycan biosynthetic process"/>
    <property type="evidence" value="ECO:0007669"/>
    <property type="project" value="UniProtKB-KW"/>
</dbReference>
<evidence type="ECO:0000256" key="7">
    <source>
        <dbReference type="PIRSR" id="PIRSR618044-1"/>
    </source>
</evidence>
<dbReference type="Proteomes" id="UP000049455">
    <property type="component" value="Unassembled WGS sequence"/>
</dbReference>
<organism evidence="12 13">
    <name type="scientific">Jannaschia seosinensis</name>
    <dbReference type="NCBI Taxonomy" id="313367"/>
    <lineage>
        <taxon>Bacteria</taxon>
        <taxon>Pseudomonadati</taxon>
        <taxon>Pseudomonadota</taxon>
        <taxon>Alphaproteobacteria</taxon>
        <taxon>Rhodobacterales</taxon>
        <taxon>Roseobacteraceae</taxon>
        <taxon>Jannaschia</taxon>
    </lineage>
</organism>
<proteinExistence type="inferred from homology"/>
<evidence type="ECO:0000256" key="3">
    <source>
        <dbReference type="ARBA" id="ARBA00022801"/>
    </source>
</evidence>
<dbReference type="Gene3D" id="3.40.710.10">
    <property type="entry name" value="DD-peptidase/beta-lactamase superfamily"/>
    <property type="match status" value="1"/>
</dbReference>
<keyword evidence="3 12" id="KW-0378">Hydrolase</keyword>
<keyword evidence="2 10" id="KW-0732">Signal</keyword>